<feature type="compositionally biased region" description="Pro residues" evidence="1">
    <location>
        <begin position="2811"/>
        <end position="2831"/>
    </location>
</feature>
<feature type="compositionally biased region" description="Acidic residues" evidence="1">
    <location>
        <begin position="2791"/>
        <end position="2804"/>
    </location>
</feature>
<dbReference type="InterPro" id="IPR032922">
    <property type="entry name" value="SON"/>
</dbReference>
<feature type="region of interest" description="Disordered" evidence="1">
    <location>
        <begin position="2460"/>
        <end position="3047"/>
    </location>
</feature>
<feature type="compositionally biased region" description="Basic and acidic residues" evidence="1">
    <location>
        <begin position="2019"/>
        <end position="2035"/>
    </location>
</feature>
<feature type="compositionally biased region" description="Acidic residues" evidence="1">
    <location>
        <begin position="2899"/>
        <end position="2911"/>
    </location>
</feature>
<gene>
    <name evidence="3" type="ORF">SEMRO_1205_G252260.1</name>
</gene>
<sequence length="3047" mass="330819">MSQKPLHYAFVSSSEPLPLPPDDDDRKDEDRSAQDSLLSLYQSYAERFPNPRLIEEYQERDQLLQATSAAHAVARRSSSQQQQQQQQQSQGWFGFLFGSSSSSSNSSTPNPNSLRPPTDEENEWLEYTENEEQQEDALLCGTHHHSLDRSCIPPDAHSMARLLLASQRTQGERPLMVRTSPQLPNTSTMCIVGLGVIAEYNNSEQPTTETENDPDFLMNAHCSITSDRDDLLRYAGPRGGFDLSLTRAVSLGPNFLLVSWGFQDGVVVFYRRIFVDEQSPIAWEAVVFLGPSQAVLEHSFDLFADEDGEEGSTDLLRVTDMVPLCLWTPGIPAAGVVVSRLGGYMEVLPLPPSLWHGAILPPERHNPRKRQPSPHYAKGIMVNVASENVPIPIIALTTFEYHADVISVEAIRTRVPLDAVWDQEFYGKAPPPAHFILVASGTQLGHEVLTFWAISFVFPGNDQEPPHPDSAGFTMRALLQEALDVEAMGADLSVFCNRAILNQWRHPRKVALKERPPPPAPMDGSETGEDADETTTTMPDVLVEDDVPKSVYDRVTTITTSAPIVAMQAIVVTNHDDGTPAAVMLSLLDWNGSVTIMDCSLLERMVSHSLSEEEYRAIHDADMAAAVGDEAPPLQIALVKTVMDRSKMMQSLCRGNAGAIAVPHCVNAQWLARADDPLNPWLFLLTSNDNNNNNNKQKCQVKILSGFLQLDVNNPRPSIQSVPFPFAKAALQGTPILAQEDGMATPLRILFPVSKQRHSKLCMCFLQPLRPHDIIMQLTRDAKYEQAIEASQQVSDEERKLVTTVLEECRQKLWEQTWDMKWLKQVTSDSYIIQQAFSLFDSASARPEDGEEHKFENGGVRNNSENNDLRWEVDLEICREICTLALGRTGKIRLASALALGQGGDDAKEKLQGILVRLGTYQLLCQAINAEASFAKFRDYFVPVSMVDLAKSFASVADLAALSILFFRHRHELKPNFLEILGLLPLTTSPGDYCYLLPVLEKTQQREDPDRTDLFIKEIAPAESETMLHVSQLPSYLKEAMDFKIVLSGNDEKMVLECNSAAASNNNECGFEVPSLLAFFESRVMDMQLFVGNLEHVASFCAAALLSIGASQNNDGWVENGVSSESLVCTWGSALALERMLEESLGEAPPPMGEENGVIDLSPFATVTPLDLWSMDLVDVVGMVLGGQDDTATIYQIHKQHLAPLMKYLPGGTNKNLDRAISDYCIKVVKTSTGGESASSSSSDLPNEEHKSSDINQVRETFVEALRICAAVAFGSRPSITKSGRIIQDKSIAIELVHQTIEEAAARCQTASIPTKACAEVVDLMWKLYESLPVGSTEERKASSALSKKSDQLYQHLVGVAILSQWPGCHEEAFAFLADRIQLSKEYEIKGNSEIENMLHIGGKAMMSLCRSYCSQVKASKGSNGLPDLLQLVISDLEQFHAICYEGAESFLPTIVHTISSDLIAPLSRKGDFNLVAQILSSVDKSWWDQEREARIVGAYVDSIVFADSDSDRAGSHLHSDSALQAAIACQDALGPLFPDLQEGFQLSRRYLDAANFISTEIFAELKVRRTVGPNDLRDDPPVDVVESILKALPKAIIIKCHAWGDESLAVHANKALRNSQQNQALHQSEEVSTELPPIPGGAIFHLASILGLENTASVLVVKSRVVHHGVAAGLFGASAAVCRTMLHDKNAFSSEVDAVARISAVAEVVSRQEYGDLATKEELCSEAMKKFQASTTIYNCQPLDDILRVYTALEPRINQSKQNESSPPILNLQPPSDSIGNLYHDSWSQYSINIYDLLWTLRVQAQGCSIDDTLLNAICRYVFFCCIFRSTRPRTTQAGTIEKATANQLLIFGAALLLQTYDWKAVSGPAIKELREIVEKQTIAIINQHPKAFQEPFMLPNIAIVRQLVSKGFPPMAACRSALATNNAGFQQALNWGIANAKNPGMNDPVLILASTQGVFVEKSLIQQVVDTFAFVQKFLSGSNDLSEWMADNMLSTKVAFAPEDIRNTVDLPNASKEVAKESRITNGKPDQRKVSTGNNANDHDKHEADKKAREAEKLREEQEARRTVAEEKERQEAAEKRRKEEEARRMAAEEAKKQEEVAKKEAEDRARQEAAAKQAAEAKARQEEAAKKEAEDRARQEAAARKASEVKTRQEKAAKKEAEEKKRQEEAAKKEAEERALKEAAAKREAEEIKQHQEAAKKEAEERARKEAAAKREAEEKKRQEAAKKEAEDRARKEAAVAAKRAAEEKKRQEAAAKREAEERARREAAAAAKKAAEEKKRQEAAAKREAEERARREATATAKKAAEEKKRQEEAAKKEAEGNARKKAEAERLRLAEAKAKAEEARQKAEAERLRLAAQKPKPSIPAPVGSNNLSIDTDPAASAMATSTAPTSANGFITPTNRPTSLHLGLSTGSSAASNRSALKLRGEAALGALKSTPRNKQVDLEERRRLIEAGRRLLAKSRAKNTTSPSSASSMTKGASTGQPTSVTSAGTSPIIGSPTPPKVSSATASTSSSATSSFFGFSKTPAPPPPPPPKVTPATVAPPPLPPKAAQLMSKSSKGFTVPPSAPPPPRAPPIKKAAAPSTSSRWTDAFGFSPAQASNPAASVAPPPPPPAPVPAPQPPPRPQASALPSCPRPGATQAPMALASQAKVPSSSPPLSTSLIAPAETSQRQVDEEKESGWDFDADGLDGSGSASNRAPSLISSKPKGQVSEPKPSEKQGDWGWGAEDDGLGDLDNVDPSPPVAPLPPPAQAKAPLEPPAPVPMSFNVEVHVEATANEGGDWGWGADDDDGLGDLDEETAQTASALPPPPPNPPAPTRAVPPPLAPAPAITNTESAQQLDARDNQGGDWGWGAEDDGLGDLDEESNRTPLVHVPPRPAPTILNVDSAKDSGWGPEDDGLADLDDDPVQTTMANPVTVPVQTTTAGSESQGDWGWGAEDDGLGDLGDETPLAPLVAPKVPVPASSMATSQANPESGWGDDDALGDLDGSEGGGGWGFEDDNISSHPVAAPNNEEATGVDASQGGVTRLEANDDDDGGWDFDDF</sequence>
<evidence type="ECO:0000313" key="4">
    <source>
        <dbReference type="Proteomes" id="UP001153069"/>
    </source>
</evidence>
<dbReference type="GO" id="GO:0043484">
    <property type="term" value="P:regulation of RNA splicing"/>
    <property type="evidence" value="ECO:0007669"/>
    <property type="project" value="InterPro"/>
</dbReference>
<feature type="region of interest" description="Disordered" evidence="1">
    <location>
        <begin position="1233"/>
        <end position="1253"/>
    </location>
</feature>
<feature type="compositionally biased region" description="Polar residues" evidence="1">
    <location>
        <begin position="2697"/>
        <end position="2708"/>
    </location>
</feature>
<name>A0A9N8EM42_9STRA</name>
<feature type="compositionally biased region" description="Polar residues" evidence="1">
    <location>
        <begin position="2912"/>
        <end position="2934"/>
    </location>
</feature>
<feature type="compositionally biased region" description="Polar residues" evidence="1">
    <location>
        <begin position="2398"/>
        <end position="2407"/>
    </location>
</feature>
<dbReference type="GO" id="GO:0051726">
    <property type="term" value="P:regulation of cell cycle"/>
    <property type="evidence" value="ECO:0007669"/>
    <property type="project" value="InterPro"/>
</dbReference>
<keyword evidence="4" id="KW-1185">Reference proteome</keyword>
<evidence type="ECO:0000256" key="1">
    <source>
        <dbReference type="SAM" id="MobiDB-lite"/>
    </source>
</evidence>
<dbReference type="CDD" id="cd22265">
    <property type="entry name" value="UDM1_RNF168"/>
    <property type="match status" value="1"/>
</dbReference>
<feature type="compositionally biased region" description="Acidic residues" evidence="1">
    <location>
        <begin position="2858"/>
        <end position="2868"/>
    </location>
</feature>
<feature type="compositionally biased region" description="Pro residues" evidence="1">
    <location>
        <begin position="2744"/>
        <end position="2767"/>
    </location>
</feature>
<feature type="compositionally biased region" description="Low complexity" evidence="1">
    <location>
        <begin position="2383"/>
        <end position="2397"/>
    </location>
</feature>
<feature type="compositionally biased region" description="Low complexity" evidence="1">
    <location>
        <begin position="1233"/>
        <end position="1243"/>
    </location>
</feature>
<feature type="compositionally biased region" description="Acidic residues" evidence="1">
    <location>
        <begin position="2981"/>
        <end position="2992"/>
    </location>
</feature>
<feature type="domain" description="UBA" evidence="2">
    <location>
        <begin position="1904"/>
        <end position="1949"/>
    </location>
</feature>
<dbReference type="Proteomes" id="UP001153069">
    <property type="component" value="Unassembled WGS sequence"/>
</dbReference>
<dbReference type="GO" id="GO:0003723">
    <property type="term" value="F:RNA binding"/>
    <property type="evidence" value="ECO:0007669"/>
    <property type="project" value="InterPro"/>
</dbReference>
<feature type="compositionally biased region" description="Low complexity" evidence="1">
    <location>
        <begin position="2657"/>
        <end position="2667"/>
    </location>
</feature>
<protein>
    <submittedName>
        <fullName evidence="3">Member RAS oncogene family</fullName>
    </submittedName>
</protein>
<evidence type="ECO:0000313" key="3">
    <source>
        <dbReference type="EMBL" id="CAB9521534.1"/>
    </source>
</evidence>
<organism evidence="3 4">
    <name type="scientific">Seminavis robusta</name>
    <dbReference type="NCBI Taxonomy" id="568900"/>
    <lineage>
        <taxon>Eukaryota</taxon>
        <taxon>Sar</taxon>
        <taxon>Stramenopiles</taxon>
        <taxon>Ochrophyta</taxon>
        <taxon>Bacillariophyta</taxon>
        <taxon>Bacillariophyceae</taxon>
        <taxon>Bacillariophycidae</taxon>
        <taxon>Naviculales</taxon>
        <taxon>Naviculaceae</taxon>
        <taxon>Seminavis</taxon>
    </lineage>
</organism>
<feature type="compositionally biased region" description="Acidic residues" evidence="1">
    <location>
        <begin position="3035"/>
        <end position="3047"/>
    </location>
</feature>
<dbReference type="PANTHER" id="PTHR46528">
    <property type="entry name" value="PROTEIN SON"/>
    <property type="match status" value="1"/>
</dbReference>
<feature type="region of interest" description="Disordered" evidence="1">
    <location>
        <begin position="100"/>
        <end position="119"/>
    </location>
</feature>
<dbReference type="InterPro" id="IPR009060">
    <property type="entry name" value="UBA-like_sf"/>
</dbReference>
<feature type="compositionally biased region" description="Pro residues" evidence="1">
    <location>
        <begin position="2570"/>
        <end position="2579"/>
    </location>
</feature>
<dbReference type="InterPro" id="IPR015940">
    <property type="entry name" value="UBA"/>
</dbReference>
<feature type="region of interest" description="Disordered" evidence="1">
    <location>
        <begin position="512"/>
        <end position="535"/>
    </location>
</feature>
<feature type="compositionally biased region" description="Basic and acidic residues" evidence="1">
    <location>
        <begin position="2043"/>
        <end position="2358"/>
    </location>
</feature>
<dbReference type="Pfam" id="PF22562">
    <property type="entry name" value="UBA_7"/>
    <property type="match status" value="1"/>
</dbReference>
<feature type="compositionally biased region" description="Low complexity" evidence="1">
    <location>
        <begin position="2408"/>
        <end position="2422"/>
    </location>
</feature>
<accession>A0A9N8EM42</accession>
<feature type="region of interest" description="Disordered" evidence="1">
    <location>
        <begin position="2013"/>
        <end position="2425"/>
    </location>
</feature>
<proteinExistence type="predicted"/>
<feature type="compositionally biased region" description="Low complexity" evidence="1">
    <location>
        <begin position="2600"/>
        <end position="2611"/>
    </location>
</feature>
<feature type="compositionally biased region" description="Low complexity" evidence="1">
    <location>
        <begin position="2510"/>
        <end position="2530"/>
    </location>
</feature>
<feature type="compositionally biased region" description="Acidic residues" evidence="1">
    <location>
        <begin position="2731"/>
        <end position="2741"/>
    </location>
</feature>
<dbReference type="PANTHER" id="PTHR46528:SF1">
    <property type="entry name" value="PROTEIN SON"/>
    <property type="match status" value="1"/>
</dbReference>
<reference evidence="3" key="1">
    <citation type="submission" date="2020-06" db="EMBL/GenBank/DDBJ databases">
        <authorList>
            <consortium name="Plant Systems Biology data submission"/>
        </authorList>
    </citation>
    <scope>NUCLEOTIDE SEQUENCE</scope>
    <source>
        <strain evidence="3">D6</strain>
    </source>
</reference>
<dbReference type="SUPFAM" id="SSF46934">
    <property type="entry name" value="UBA-like"/>
    <property type="match status" value="1"/>
</dbReference>
<feature type="compositionally biased region" description="Polar residues" evidence="1">
    <location>
        <begin position="2469"/>
        <end position="2497"/>
    </location>
</feature>
<dbReference type="EMBL" id="CAICTM010001203">
    <property type="protein sequence ID" value="CAB9521534.1"/>
    <property type="molecule type" value="Genomic_DNA"/>
</dbReference>
<dbReference type="Gene3D" id="1.10.8.10">
    <property type="entry name" value="DNA helicase RuvA subunit, C-terminal domain"/>
    <property type="match status" value="1"/>
</dbReference>
<comment type="caution">
    <text evidence="3">The sequence shown here is derived from an EMBL/GenBank/DDBJ whole genome shotgun (WGS) entry which is preliminary data.</text>
</comment>
<feature type="region of interest" description="Disordered" evidence="1">
    <location>
        <begin position="1"/>
        <end position="36"/>
    </location>
</feature>
<dbReference type="OrthoDB" id="46875at2759"/>
<feature type="compositionally biased region" description="Acidic residues" evidence="1">
    <location>
        <begin position="2941"/>
        <end position="2951"/>
    </location>
</feature>
<evidence type="ECO:0000259" key="2">
    <source>
        <dbReference type="Pfam" id="PF22562"/>
    </source>
</evidence>
<feature type="region of interest" description="Disordered" evidence="1">
    <location>
        <begin position="2433"/>
        <end position="2452"/>
    </location>
</feature>
<feature type="compositionally biased region" description="Low complexity" evidence="1">
    <location>
        <begin position="2952"/>
        <end position="2967"/>
    </location>
</feature>
<feature type="compositionally biased region" description="Pro residues" evidence="1">
    <location>
        <begin position="2612"/>
        <end position="2630"/>
    </location>
</feature>
<feature type="compositionally biased region" description="Pro residues" evidence="1">
    <location>
        <begin position="2531"/>
        <end position="2553"/>
    </location>
</feature>